<keyword evidence="1" id="KW-0812">Transmembrane</keyword>
<evidence type="ECO:0000313" key="3">
    <source>
        <dbReference type="Proteomes" id="UP000031189"/>
    </source>
</evidence>
<protein>
    <submittedName>
        <fullName evidence="2">Uncharacterized protein</fullName>
    </submittedName>
</protein>
<dbReference type="EMBL" id="JWHR01000048">
    <property type="protein sequence ID" value="KHS58111.1"/>
    <property type="molecule type" value="Genomic_DNA"/>
</dbReference>
<keyword evidence="3" id="KW-1185">Reference proteome</keyword>
<dbReference type="Proteomes" id="UP000031189">
    <property type="component" value="Unassembled WGS sequence"/>
</dbReference>
<name>A0A0B3VMV8_9FIRM</name>
<gene>
    <name evidence="2" type="ORF">QX51_04440</name>
</gene>
<comment type="caution">
    <text evidence="2">The sequence shown here is derived from an EMBL/GenBank/DDBJ whole genome shotgun (WGS) entry which is preliminary data.</text>
</comment>
<dbReference type="STRING" id="1577792.QX51_04440"/>
<reference evidence="2 3" key="1">
    <citation type="submission" date="2014-12" db="EMBL/GenBank/DDBJ databases">
        <title>Draft genome sequence of Terrisporobacter sp. 08-306576, isolated from the blood culture of a bacteremia patient.</title>
        <authorList>
            <person name="Lund L.C."/>
            <person name="Sydenham T.V."/>
            <person name="Hogh S.V."/>
            <person name="Skov M.N."/>
            <person name="Kemp M."/>
            <person name="Justesen U.S."/>
        </authorList>
    </citation>
    <scope>NUCLEOTIDE SEQUENCE [LARGE SCALE GENOMIC DNA]</scope>
    <source>
        <strain evidence="2 3">08-306576</strain>
    </source>
</reference>
<dbReference type="RefSeq" id="WP_039678712.1">
    <property type="nucleotide sequence ID" value="NZ_JWHR01000048.1"/>
</dbReference>
<accession>A0A0B3VMV8</accession>
<evidence type="ECO:0000256" key="1">
    <source>
        <dbReference type="SAM" id="Phobius"/>
    </source>
</evidence>
<evidence type="ECO:0000313" key="2">
    <source>
        <dbReference type="EMBL" id="KHS58111.1"/>
    </source>
</evidence>
<organism evidence="2 3">
    <name type="scientific">Terrisporobacter othiniensis</name>
    <dbReference type="NCBI Taxonomy" id="1577792"/>
    <lineage>
        <taxon>Bacteria</taxon>
        <taxon>Bacillati</taxon>
        <taxon>Bacillota</taxon>
        <taxon>Clostridia</taxon>
        <taxon>Peptostreptococcales</taxon>
        <taxon>Peptostreptococcaceae</taxon>
        <taxon>Terrisporobacter</taxon>
    </lineage>
</organism>
<keyword evidence="1" id="KW-0472">Membrane</keyword>
<proteinExistence type="predicted"/>
<feature type="transmembrane region" description="Helical" evidence="1">
    <location>
        <begin position="22"/>
        <end position="45"/>
    </location>
</feature>
<dbReference type="OrthoDB" id="9904542at2"/>
<dbReference type="AlphaFoldDB" id="A0A0B3VMV8"/>
<sequence length="88" mass="10321">MAIVTICVIIPTKYNKSKKQRVLTWLILLFVNSMVGTCLTKDYTWVIFDILSKFNEIFIVLLEIVLSHFFIKISFNKSLQLYTKSEII</sequence>
<feature type="transmembrane region" description="Helical" evidence="1">
    <location>
        <begin position="57"/>
        <end position="75"/>
    </location>
</feature>
<keyword evidence="1" id="KW-1133">Transmembrane helix</keyword>